<accession>A0A6B3LR64</accession>
<name>A0A6B3LR64_VIBCL</name>
<proteinExistence type="predicted"/>
<dbReference type="RefSeq" id="WP_164366305.1">
    <property type="nucleotide sequence ID" value="NZ_JAAGVX010000020.1"/>
</dbReference>
<keyword evidence="1" id="KW-1133">Transmembrane helix</keyword>
<feature type="transmembrane region" description="Helical" evidence="1">
    <location>
        <begin position="20"/>
        <end position="42"/>
    </location>
</feature>
<protein>
    <submittedName>
        <fullName evidence="2">Uncharacterized protein</fullName>
    </submittedName>
</protein>
<evidence type="ECO:0000256" key="1">
    <source>
        <dbReference type="SAM" id="Phobius"/>
    </source>
</evidence>
<dbReference type="EMBL" id="JAAGVX010000020">
    <property type="protein sequence ID" value="NEM95940.1"/>
    <property type="molecule type" value="Genomic_DNA"/>
</dbReference>
<reference evidence="2" key="1">
    <citation type="submission" date="2020-02" db="EMBL/GenBank/DDBJ databases">
        <title>Genome Announcements.</title>
        <authorList>
            <person name="Abdulabbas H.T."/>
            <person name="Bunyan I.A."/>
            <person name="Abdul-Lateef L.A."/>
        </authorList>
    </citation>
    <scope>NUCLEOTIDE SEQUENCE</scope>
    <source>
        <strain evidence="2">NAG1</strain>
    </source>
</reference>
<keyword evidence="1" id="KW-0812">Transmembrane</keyword>
<dbReference type="AlphaFoldDB" id="A0A6B3LR64"/>
<comment type="caution">
    <text evidence="2">The sequence shown here is derived from an EMBL/GenBank/DDBJ whole genome shotgun (WGS) entry which is preliminary data.</text>
</comment>
<keyword evidence="1" id="KW-0472">Membrane</keyword>
<sequence length="253" mass="29442">MKQLLDSIRDNALTRIKNPLIGAFLFSWLALNIKGVSLFLLSSIPEKRLIIGNWSPNLYDDLFLPIILTVFYLGIVPWIHLLYQAFDEGVISQRRQNIKNQTLLTYYKGLREINERKTEADEDYIASLKQKNVLNWPDEKKRISAIAMENRKQLAKKINDMAAIEEKVVPALEGHNLTRQHLFEYIESLSKVERLLNESNMALDHLNGELAQQLKLIRTDLRTILKHNTCPNSLITYYKKDSIERLHETELNT</sequence>
<organism evidence="2">
    <name type="scientific">Vibrio cholerae</name>
    <dbReference type="NCBI Taxonomy" id="666"/>
    <lineage>
        <taxon>Bacteria</taxon>
        <taxon>Pseudomonadati</taxon>
        <taxon>Pseudomonadota</taxon>
        <taxon>Gammaproteobacteria</taxon>
        <taxon>Vibrionales</taxon>
        <taxon>Vibrionaceae</taxon>
        <taxon>Vibrio</taxon>
    </lineage>
</organism>
<feature type="transmembrane region" description="Helical" evidence="1">
    <location>
        <begin position="62"/>
        <end position="86"/>
    </location>
</feature>
<evidence type="ECO:0000313" key="2">
    <source>
        <dbReference type="EMBL" id="NEM95940.1"/>
    </source>
</evidence>
<gene>
    <name evidence="2" type="ORF">G3T61_17285</name>
</gene>